<evidence type="ECO:0000313" key="2">
    <source>
        <dbReference type="EMBL" id="GAH78351.1"/>
    </source>
</evidence>
<dbReference type="AlphaFoldDB" id="X1I7G6"/>
<gene>
    <name evidence="2" type="ORF">S03H2_60762</name>
</gene>
<feature type="non-terminal residue" evidence="2">
    <location>
        <position position="241"/>
    </location>
</feature>
<protein>
    <submittedName>
        <fullName evidence="2">Uncharacterized protein</fullName>
    </submittedName>
</protein>
<reference evidence="2" key="1">
    <citation type="journal article" date="2014" name="Front. Microbiol.">
        <title>High frequency of phylogenetically diverse reductive dehalogenase-homologous genes in deep subseafloor sedimentary metagenomes.</title>
        <authorList>
            <person name="Kawai M."/>
            <person name="Futagami T."/>
            <person name="Toyoda A."/>
            <person name="Takaki Y."/>
            <person name="Nishi S."/>
            <person name="Hori S."/>
            <person name="Arai W."/>
            <person name="Tsubouchi T."/>
            <person name="Morono Y."/>
            <person name="Uchiyama I."/>
            <person name="Ito T."/>
            <person name="Fujiyama A."/>
            <person name="Inagaki F."/>
            <person name="Takami H."/>
        </authorList>
    </citation>
    <scope>NUCLEOTIDE SEQUENCE</scope>
    <source>
        <strain evidence="2">Expedition CK06-06</strain>
    </source>
</reference>
<sequence>EIDDAVTKKHTSGGETQGGDISGTVGDATVNKIKNKTLDVPDAADDGKYLKYVDATDEYVHDTPVGAGDMEKATYDTDDDGIVDKAENVDDGVGNASTAANVKDAVTKRHDKQHVITSATDHTSTATTNQILKGDANGLPVDATNTDAQVSGAVTASHAKQHALSSAADHTGTITLTQHGDLSGDALTKHKWTQISNKPATFTPSAHGLVSASHTAAGLTIGHVVRATGAGAFAWAQLQHS</sequence>
<feature type="non-terminal residue" evidence="2">
    <location>
        <position position="1"/>
    </location>
</feature>
<comment type="caution">
    <text evidence="2">The sequence shown here is derived from an EMBL/GenBank/DDBJ whole genome shotgun (WGS) entry which is preliminary data.</text>
</comment>
<organism evidence="2">
    <name type="scientific">marine sediment metagenome</name>
    <dbReference type="NCBI Taxonomy" id="412755"/>
    <lineage>
        <taxon>unclassified sequences</taxon>
        <taxon>metagenomes</taxon>
        <taxon>ecological metagenomes</taxon>
    </lineage>
</organism>
<accession>X1I7G6</accession>
<proteinExistence type="predicted"/>
<feature type="region of interest" description="Disordered" evidence="1">
    <location>
        <begin position="1"/>
        <end position="27"/>
    </location>
</feature>
<dbReference type="EMBL" id="BARU01039179">
    <property type="protein sequence ID" value="GAH78351.1"/>
    <property type="molecule type" value="Genomic_DNA"/>
</dbReference>
<name>X1I7G6_9ZZZZ</name>
<evidence type="ECO:0000256" key="1">
    <source>
        <dbReference type="SAM" id="MobiDB-lite"/>
    </source>
</evidence>